<gene>
    <name evidence="1" type="ORF">DEO72_LG5g2235</name>
</gene>
<evidence type="ECO:0000313" key="1">
    <source>
        <dbReference type="EMBL" id="QCD94155.1"/>
    </source>
</evidence>
<evidence type="ECO:0000313" key="2">
    <source>
        <dbReference type="Proteomes" id="UP000501690"/>
    </source>
</evidence>
<dbReference type="EMBL" id="CP039349">
    <property type="protein sequence ID" value="QCD94155.1"/>
    <property type="molecule type" value="Genomic_DNA"/>
</dbReference>
<dbReference type="AlphaFoldDB" id="A0A4D6LZF5"/>
<name>A0A4D6LZF5_VIGUN</name>
<proteinExistence type="predicted"/>
<protein>
    <submittedName>
        <fullName evidence="1">Uncharacterized protein</fullName>
    </submittedName>
</protein>
<dbReference type="Proteomes" id="UP000501690">
    <property type="component" value="Linkage Group LG5"/>
</dbReference>
<reference evidence="1 2" key="1">
    <citation type="submission" date="2019-04" db="EMBL/GenBank/DDBJ databases">
        <title>An improved genome assembly and genetic linkage map for asparagus bean, Vigna unguiculata ssp. sesquipedialis.</title>
        <authorList>
            <person name="Xia Q."/>
            <person name="Zhang R."/>
            <person name="Dong Y."/>
        </authorList>
    </citation>
    <scope>NUCLEOTIDE SEQUENCE [LARGE SCALE GENOMIC DNA]</scope>
    <source>
        <tissue evidence="1">Leaf</tissue>
    </source>
</reference>
<keyword evidence="2" id="KW-1185">Reference proteome</keyword>
<sequence>MESCGASTASLGEIELSTIWQASPTTRHQAPSSAHVSPIPLGGTIPSIRRHTSPVASATILGPYLLVACPTSPGVIPVAQFY</sequence>
<organism evidence="1 2">
    <name type="scientific">Vigna unguiculata</name>
    <name type="common">Cowpea</name>
    <dbReference type="NCBI Taxonomy" id="3917"/>
    <lineage>
        <taxon>Eukaryota</taxon>
        <taxon>Viridiplantae</taxon>
        <taxon>Streptophyta</taxon>
        <taxon>Embryophyta</taxon>
        <taxon>Tracheophyta</taxon>
        <taxon>Spermatophyta</taxon>
        <taxon>Magnoliopsida</taxon>
        <taxon>eudicotyledons</taxon>
        <taxon>Gunneridae</taxon>
        <taxon>Pentapetalae</taxon>
        <taxon>rosids</taxon>
        <taxon>fabids</taxon>
        <taxon>Fabales</taxon>
        <taxon>Fabaceae</taxon>
        <taxon>Papilionoideae</taxon>
        <taxon>50 kb inversion clade</taxon>
        <taxon>NPAAA clade</taxon>
        <taxon>indigoferoid/millettioid clade</taxon>
        <taxon>Phaseoleae</taxon>
        <taxon>Vigna</taxon>
    </lineage>
</organism>
<accession>A0A4D6LZF5</accession>